<name>A0ABW5UGI1_9SPHI</name>
<gene>
    <name evidence="1" type="ORF">ACFSQ6_13485</name>
</gene>
<accession>A0ABW5UGI1</accession>
<evidence type="ECO:0008006" key="3">
    <source>
        <dbReference type="Google" id="ProtNLM"/>
    </source>
</evidence>
<evidence type="ECO:0000313" key="2">
    <source>
        <dbReference type="Proteomes" id="UP001597418"/>
    </source>
</evidence>
<dbReference type="EMBL" id="JBHUMB010000014">
    <property type="protein sequence ID" value="MFD2744405.1"/>
    <property type="molecule type" value="Genomic_DNA"/>
</dbReference>
<organism evidence="1 2">
    <name type="scientific">Sphingobacterium populi</name>
    <dbReference type="NCBI Taxonomy" id="1812824"/>
    <lineage>
        <taxon>Bacteria</taxon>
        <taxon>Pseudomonadati</taxon>
        <taxon>Bacteroidota</taxon>
        <taxon>Sphingobacteriia</taxon>
        <taxon>Sphingobacteriales</taxon>
        <taxon>Sphingobacteriaceae</taxon>
        <taxon>Sphingobacterium</taxon>
    </lineage>
</organism>
<reference evidence="2" key="1">
    <citation type="journal article" date="2019" name="Int. J. Syst. Evol. Microbiol.">
        <title>The Global Catalogue of Microorganisms (GCM) 10K type strain sequencing project: providing services to taxonomists for standard genome sequencing and annotation.</title>
        <authorList>
            <consortium name="The Broad Institute Genomics Platform"/>
            <consortium name="The Broad Institute Genome Sequencing Center for Infectious Disease"/>
            <person name="Wu L."/>
            <person name="Ma J."/>
        </authorList>
    </citation>
    <scope>NUCLEOTIDE SEQUENCE [LARGE SCALE GENOMIC DNA]</scope>
    <source>
        <strain evidence="2">KCTC 42247</strain>
    </source>
</reference>
<comment type="caution">
    <text evidence="1">The sequence shown here is derived from an EMBL/GenBank/DDBJ whole genome shotgun (WGS) entry which is preliminary data.</text>
</comment>
<dbReference type="PROSITE" id="PS51257">
    <property type="entry name" value="PROKAR_LIPOPROTEIN"/>
    <property type="match status" value="1"/>
</dbReference>
<dbReference type="RefSeq" id="WP_066751709.1">
    <property type="nucleotide sequence ID" value="NZ_JBHUMB010000014.1"/>
</dbReference>
<protein>
    <recommendedName>
        <fullName evidence="3">Lipocalin-like domain-containing protein</fullName>
    </recommendedName>
</protein>
<proteinExistence type="predicted"/>
<dbReference type="Proteomes" id="UP001597418">
    <property type="component" value="Unassembled WGS sequence"/>
</dbReference>
<keyword evidence="2" id="KW-1185">Reference proteome</keyword>
<evidence type="ECO:0000313" key="1">
    <source>
        <dbReference type="EMBL" id="MFD2744405.1"/>
    </source>
</evidence>
<sequence>MKNIVVLLFLAILLSSCEKEPDFNLDAIHGQWFVFSEERRSATGNTSIDTLYTREEYFEFRADKSFFSTADGSGFYEISRDSVHISFRRRDDEDYRRFGFQYKVDATDLALSEGNVTLHMKRL</sequence>